<evidence type="ECO:0000313" key="2">
    <source>
        <dbReference type="Proteomes" id="UP000260025"/>
    </source>
</evidence>
<protein>
    <submittedName>
        <fullName evidence="1">Uncharacterized protein</fullName>
    </submittedName>
</protein>
<name>A0A3E2VPF2_CLOIN</name>
<dbReference type="RefSeq" id="WP_117444221.1">
    <property type="nucleotide sequence ID" value="NZ_JAKNHC010000025.1"/>
</dbReference>
<dbReference type="InterPro" id="IPR027417">
    <property type="entry name" value="P-loop_NTPase"/>
</dbReference>
<reference evidence="1 2" key="1">
    <citation type="submission" date="2018-08" db="EMBL/GenBank/DDBJ databases">
        <title>A genome reference for cultivated species of the human gut microbiota.</title>
        <authorList>
            <person name="Zou Y."/>
            <person name="Xue W."/>
            <person name="Luo G."/>
        </authorList>
    </citation>
    <scope>NUCLEOTIDE SEQUENCE [LARGE SCALE GENOMIC DNA]</scope>
    <source>
        <strain evidence="1 2">OF01-2LB</strain>
    </source>
</reference>
<gene>
    <name evidence="1" type="ORF">DXA38_17005</name>
</gene>
<evidence type="ECO:0000313" key="1">
    <source>
        <dbReference type="EMBL" id="RGC12424.1"/>
    </source>
</evidence>
<proteinExistence type="predicted"/>
<dbReference type="EMBL" id="QVEV01000031">
    <property type="protein sequence ID" value="RGC12424.1"/>
    <property type="molecule type" value="Genomic_DNA"/>
</dbReference>
<dbReference type="SUPFAM" id="SSF48371">
    <property type="entry name" value="ARM repeat"/>
    <property type="match status" value="1"/>
</dbReference>
<sequence length="1518" mass="177719">MPLEIGGRADKQGNKYEINCIIYEMLKVLDETNYSVIIEALGTDEIGTDILVTTFDGLKEHQQCKARNTSKEYWNISDLKAKDILSTWKIQLNRDNSRRVSLVSPMACTFLYDLHNRACNTSGKAEDFYSMQIMKSSKGFQKFYKSFCAEMDLDCDKEVEVLKSIDYLKRIFYKQMSEYELEERVNQNIKVLFSSEQKVVYNALLSFVVVEDILGKQITQSVLCDYFVKQGIVLRLKDGDKRIAPKINEINREYRESFRALQGGLIHREEFDDCIKAIENEKSTIISGSAGYGKSGCTEAILNYCDERKLPYIAVKLDRRIPHKNCEIWGQELGLPGSIVYSMHCISRNENAVIILDQLDALRWTQANSSEALAVCMELIRQVEYLNCERKKKIIIIFVCRTYDLENDNNINSLFKKKETAEDDWGIVKVADFSEDVITKIVGKHYEQLSSRLNKLLRIPSNLYIWQHLDIEEVYADCLTTSHLIDKWYEQICRKSVTAGLQQKFVCETKENIVDALDRTGRLYVPKQILHVEEASLDYLVSSEIITIQNNSVGFAHQSILDYFISQRMMEKYFNGQDIENIIGEKCKQTPGKRYQVQMFLQNLLEYDSSDFLLIGEKMLSSDGIRYYVKYVFYETLGQIQEPDDNIIQFILDNCENEIYGKYLLDNVIFSRKQYITILRNQGVLERWYSEPKKKVLVFNLLQSITPDLDDDDISFIKKHAFYDKNEDEQFMRCFLHDITQEREEMFELRMLFYEHYPEYAKEVYIDVKSMMKKFGTRTIRLISFWLQNKIKSQGRYVYRYEEELVDSDDSFFIDNVEIVFNEFLPYIPKESGLEVKYSDWSGRYMHKRNIERACVGLVKKATIALCCISPERFFEYYEPYMGRGYHVFNEIILSGLAALSPLYSNRIMRYLSNDVDKNVFDYTSGAEDELGLVKEVLKIHGNNCDKEELLLIEDAVCRYISPNASEWYKSRIEQNKQKVYPPVYWSFWGDLQYELLQCLPEERIGIKTKELLHVLDRRFHTVSSRYCNKNVHSGWVKSPVSDKNISEGQWLQIITNRKLKNHGQHGWIEVKGGFIESSYEAYASDFQSVVKQHPQEMINLVLKNKERVLPVFVDSLFLGVEISEKLAEVDFSVLEKLLCEFSCDMNSHRASYFCGIVEKVNDAHWSLEVMEQLINIALKHRNPELDKPNVTNLEDKEMKSCDMLHSNALNCVRGNAARTIGHLLLKDRDLFLRFKDIIDGLTRDENPAVRFASLYALWPSYNIDRAWAGEKIICLYESDIRMASFHDSKNMFFLLYPKYKERVINIIEKCFESEDKQLVKMGGNAVCEFYIRHAEFERIMLSAEAKSEEQVKAILDMAVIYLEIDDYRETAKQIILTYKNIDTDVEFPLSRMFYDKYVDAKRDREFLREFMKAQVSRRTIYAFVNYLEENANSIVDYADIILQLCENVLQMEVETLREQWGIEDEISKLIISLYDETANSSRITDKQIAGKCLDLWDIMFERQLGSVREVSRKLMER</sequence>
<dbReference type="Proteomes" id="UP000260025">
    <property type="component" value="Unassembled WGS sequence"/>
</dbReference>
<accession>A0A3E2VPF2</accession>
<dbReference type="InterPro" id="IPR016024">
    <property type="entry name" value="ARM-type_fold"/>
</dbReference>
<comment type="caution">
    <text evidence="1">The sequence shown here is derived from an EMBL/GenBank/DDBJ whole genome shotgun (WGS) entry which is preliminary data.</text>
</comment>
<organism evidence="1 2">
    <name type="scientific">Clostridium innocuum</name>
    <dbReference type="NCBI Taxonomy" id="1522"/>
    <lineage>
        <taxon>Bacteria</taxon>
        <taxon>Bacillati</taxon>
        <taxon>Bacillota</taxon>
        <taxon>Clostridia</taxon>
        <taxon>Eubacteriales</taxon>
        <taxon>Clostridiaceae</taxon>
        <taxon>Clostridium</taxon>
    </lineage>
</organism>
<dbReference type="SUPFAM" id="SSF52540">
    <property type="entry name" value="P-loop containing nucleoside triphosphate hydrolases"/>
    <property type="match status" value="1"/>
</dbReference>
<dbReference type="OrthoDB" id="7051144at2"/>